<dbReference type="Pfam" id="PF01161">
    <property type="entry name" value="PBP"/>
    <property type="match status" value="1"/>
</dbReference>
<dbReference type="CDD" id="cd00865">
    <property type="entry name" value="PEBP_bact_arch"/>
    <property type="match status" value="1"/>
</dbReference>
<proteinExistence type="inferred from homology"/>
<dbReference type="Proteomes" id="UP001499933">
    <property type="component" value="Unassembled WGS sequence"/>
</dbReference>
<dbReference type="InterPro" id="IPR008914">
    <property type="entry name" value="PEBP"/>
</dbReference>
<accession>A0ABN2RAU8</accession>
<evidence type="ECO:0000313" key="2">
    <source>
        <dbReference type="EMBL" id="GAA1966032.1"/>
    </source>
</evidence>
<dbReference type="SUPFAM" id="SSF49777">
    <property type="entry name" value="PEBP-like"/>
    <property type="match status" value="1"/>
</dbReference>
<evidence type="ECO:0000256" key="1">
    <source>
        <dbReference type="ARBA" id="ARBA00007120"/>
    </source>
</evidence>
<comment type="similarity">
    <text evidence="1">Belongs to the UPF0098 family.</text>
</comment>
<evidence type="ECO:0008006" key="4">
    <source>
        <dbReference type="Google" id="ProtNLM"/>
    </source>
</evidence>
<dbReference type="EMBL" id="BAAAOG010000008">
    <property type="protein sequence ID" value="GAA1966032.1"/>
    <property type="molecule type" value="Genomic_DNA"/>
</dbReference>
<sequence>MRLTSSDFDDHGVIAARHGKKFENLKPRLSCSGVPAAAGSLALSMVDTHPVARGYVHWLMDGIPPMDGEFVTTSGIAVGRELKTYAGPFPPSGTHLYEFTLFALDRSAPEAPLNTPLAAFVQMMTGHVLATATLTGSFTKPKA</sequence>
<gene>
    <name evidence="2" type="ORF">GCM10009776_31170</name>
</gene>
<dbReference type="InterPro" id="IPR036610">
    <property type="entry name" value="PEBP-like_sf"/>
</dbReference>
<reference evidence="2 3" key="1">
    <citation type="journal article" date="2019" name="Int. J. Syst. Evol. Microbiol.">
        <title>The Global Catalogue of Microorganisms (GCM) 10K type strain sequencing project: providing services to taxonomists for standard genome sequencing and annotation.</title>
        <authorList>
            <consortium name="The Broad Institute Genomics Platform"/>
            <consortium name="The Broad Institute Genome Sequencing Center for Infectious Disease"/>
            <person name="Wu L."/>
            <person name="Ma J."/>
        </authorList>
    </citation>
    <scope>NUCLEOTIDE SEQUENCE [LARGE SCALE GENOMIC DNA]</scope>
    <source>
        <strain evidence="2 3">JCM 14901</strain>
    </source>
</reference>
<protein>
    <recommendedName>
        <fullName evidence="4">YbhB/YbcL family Raf kinase inhibitor-like protein</fullName>
    </recommendedName>
</protein>
<comment type="caution">
    <text evidence="2">The sequence shown here is derived from an EMBL/GenBank/DDBJ whole genome shotgun (WGS) entry which is preliminary data.</text>
</comment>
<keyword evidence="3" id="KW-1185">Reference proteome</keyword>
<evidence type="ECO:0000313" key="3">
    <source>
        <dbReference type="Proteomes" id="UP001499933"/>
    </source>
</evidence>
<dbReference type="InterPro" id="IPR005247">
    <property type="entry name" value="YbhB_YbcL/LppC-like"/>
</dbReference>
<name>A0ABN2RAU8_9MICO</name>
<organism evidence="2 3">
    <name type="scientific">Microbacterium deminutum</name>
    <dbReference type="NCBI Taxonomy" id="344164"/>
    <lineage>
        <taxon>Bacteria</taxon>
        <taxon>Bacillati</taxon>
        <taxon>Actinomycetota</taxon>
        <taxon>Actinomycetes</taxon>
        <taxon>Micrococcales</taxon>
        <taxon>Microbacteriaceae</taxon>
        <taxon>Microbacterium</taxon>
    </lineage>
</organism>
<dbReference type="RefSeq" id="WP_344096329.1">
    <property type="nucleotide sequence ID" value="NZ_BAAAOG010000008.1"/>
</dbReference>
<dbReference type="Gene3D" id="3.90.280.10">
    <property type="entry name" value="PEBP-like"/>
    <property type="match status" value="1"/>
</dbReference>